<accession>A0A2K3JQX3</accession>
<dbReference type="STRING" id="57577.A0A2K3JQX3"/>
<comment type="similarity">
    <text evidence="1">Belongs to the 'GDSL' lipolytic enzyme family.</text>
</comment>
<gene>
    <name evidence="2" type="ORF">L195_g058200</name>
</gene>
<evidence type="ECO:0000313" key="3">
    <source>
        <dbReference type="Proteomes" id="UP000236291"/>
    </source>
</evidence>
<comment type="caution">
    <text evidence="2">The sequence shown here is derived from an EMBL/GenBank/DDBJ whole genome shotgun (WGS) entry which is preliminary data.</text>
</comment>
<sequence length="106" mass="12029">MQRIQILFYDVNTLIITHTKKNHPFVLSSSTQNAAEQPSLVIVYFGGNDSIHPHPSGLGPHVPLEEYIENMRKIIIHLKSLSKKTRIILLSSPPVNEAQIPESFRF</sequence>
<dbReference type="PANTHER" id="PTHR14209:SF10">
    <property type="entry name" value="SGNH HYDROLASE-TYPE ESTERASE DOMAIN-CONTAINING PROTEIN"/>
    <property type="match status" value="1"/>
</dbReference>
<dbReference type="GO" id="GO:0016788">
    <property type="term" value="F:hydrolase activity, acting on ester bonds"/>
    <property type="evidence" value="ECO:0007669"/>
    <property type="project" value="InterPro"/>
</dbReference>
<dbReference type="Proteomes" id="UP000236291">
    <property type="component" value="Unassembled WGS sequence"/>
</dbReference>
<dbReference type="SUPFAM" id="SSF52266">
    <property type="entry name" value="SGNH hydrolase"/>
    <property type="match status" value="1"/>
</dbReference>
<evidence type="ECO:0000313" key="2">
    <source>
        <dbReference type="EMBL" id="PNX56425.1"/>
    </source>
</evidence>
<dbReference type="PANTHER" id="PTHR14209">
    <property type="entry name" value="ISOAMYL ACETATE-HYDROLYZING ESTERASE 1"/>
    <property type="match status" value="1"/>
</dbReference>
<dbReference type="AlphaFoldDB" id="A0A2K3JQX3"/>
<organism evidence="2 3">
    <name type="scientific">Trifolium pratense</name>
    <name type="common">Red clover</name>
    <dbReference type="NCBI Taxonomy" id="57577"/>
    <lineage>
        <taxon>Eukaryota</taxon>
        <taxon>Viridiplantae</taxon>
        <taxon>Streptophyta</taxon>
        <taxon>Embryophyta</taxon>
        <taxon>Tracheophyta</taxon>
        <taxon>Spermatophyta</taxon>
        <taxon>Magnoliopsida</taxon>
        <taxon>eudicotyledons</taxon>
        <taxon>Gunneridae</taxon>
        <taxon>Pentapetalae</taxon>
        <taxon>rosids</taxon>
        <taxon>fabids</taxon>
        <taxon>Fabales</taxon>
        <taxon>Fabaceae</taxon>
        <taxon>Papilionoideae</taxon>
        <taxon>50 kb inversion clade</taxon>
        <taxon>NPAAA clade</taxon>
        <taxon>Hologalegina</taxon>
        <taxon>IRL clade</taxon>
        <taxon>Trifolieae</taxon>
        <taxon>Trifolium</taxon>
    </lineage>
</organism>
<dbReference type="Gene3D" id="3.40.50.1110">
    <property type="entry name" value="SGNH hydrolase"/>
    <property type="match status" value="1"/>
</dbReference>
<proteinExistence type="inferred from homology"/>
<reference evidence="2 3" key="2">
    <citation type="journal article" date="2017" name="Front. Plant Sci.">
        <title>Gene Classification and Mining of Molecular Markers Useful in Red Clover (Trifolium pratense) Breeding.</title>
        <authorList>
            <person name="Istvanek J."/>
            <person name="Dluhosova J."/>
            <person name="Dluhos P."/>
            <person name="Patkova L."/>
            <person name="Nedelnik J."/>
            <person name="Repkova J."/>
        </authorList>
    </citation>
    <scope>NUCLEOTIDE SEQUENCE [LARGE SCALE GENOMIC DNA]</scope>
    <source>
        <strain evidence="3">cv. Tatra</strain>
        <tissue evidence="2">Young leaves</tissue>
    </source>
</reference>
<dbReference type="InterPro" id="IPR001087">
    <property type="entry name" value="GDSL"/>
</dbReference>
<protein>
    <submittedName>
        <fullName evidence="2">GDSL esterase/lipase CPRD49</fullName>
    </submittedName>
</protein>
<reference evidence="2 3" key="1">
    <citation type="journal article" date="2014" name="Am. J. Bot.">
        <title>Genome assembly and annotation for red clover (Trifolium pratense; Fabaceae).</title>
        <authorList>
            <person name="Istvanek J."/>
            <person name="Jaros M."/>
            <person name="Krenek A."/>
            <person name="Repkova J."/>
        </authorList>
    </citation>
    <scope>NUCLEOTIDE SEQUENCE [LARGE SCALE GENOMIC DNA]</scope>
    <source>
        <strain evidence="3">cv. Tatra</strain>
        <tissue evidence="2">Young leaves</tissue>
    </source>
</reference>
<dbReference type="Pfam" id="PF00657">
    <property type="entry name" value="Lipase_GDSL"/>
    <property type="match status" value="1"/>
</dbReference>
<dbReference type="InterPro" id="IPR045136">
    <property type="entry name" value="Iah1-like"/>
</dbReference>
<evidence type="ECO:0000256" key="1">
    <source>
        <dbReference type="ARBA" id="ARBA00008668"/>
    </source>
</evidence>
<name>A0A2K3JQX3_TRIPR</name>
<dbReference type="EMBL" id="ASHM01119518">
    <property type="protein sequence ID" value="PNX56425.1"/>
    <property type="molecule type" value="Genomic_DNA"/>
</dbReference>
<dbReference type="InterPro" id="IPR036514">
    <property type="entry name" value="SGNH_hydro_sf"/>
</dbReference>
<dbReference type="ExpressionAtlas" id="A0A2K3JQX3">
    <property type="expression patterns" value="baseline"/>
</dbReference>